<dbReference type="EMBL" id="CP050296">
    <property type="protein sequence ID" value="QND60605.1"/>
    <property type="molecule type" value="Genomic_DNA"/>
</dbReference>
<accession>A0A7G6T1H3</accession>
<name>A0A7G6T1H3_9HYPH</name>
<evidence type="ECO:0000313" key="1">
    <source>
        <dbReference type="EMBL" id="QND60605.1"/>
    </source>
</evidence>
<sequence>MRQVGALHLLPKIGTPIGPALFSARGVRALERQDDGDGGQGCISQPPGFNRQQARLSLVEQPSPEPKSAQSVAAVIHDDVMMTVVLPGHDDDIRAVMMPAAVIVEGLLAVTAVMKAPPIPIDDNLSVVPMMVAVMTMLVRGQNDRIGRGNRRHGDANRQCGEDDFHLILLSVTLRGVNSASSNLFPHTARRSFRATLAVLLAFALQHIINDICTDLHTNFPGRYWPSLP</sequence>
<protein>
    <submittedName>
        <fullName evidence="1">Uncharacterized protein</fullName>
    </submittedName>
</protein>
<dbReference type="RefSeq" id="WP_183459667.1">
    <property type="nucleotide sequence ID" value="NZ_CP050296.1"/>
</dbReference>
<organism evidence="1 2">
    <name type="scientific">Mesorhizobium huakuii</name>
    <dbReference type="NCBI Taxonomy" id="28104"/>
    <lineage>
        <taxon>Bacteria</taxon>
        <taxon>Pseudomonadati</taxon>
        <taxon>Pseudomonadota</taxon>
        <taxon>Alphaproteobacteria</taxon>
        <taxon>Hyphomicrobiales</taxon>
        <taxon>Phyllobacteriaceae</taxon>
        <taxon>Mesorhizobium</taxon>
    </lineage>
</organism>
<dbReference type="AlphaFoldDB" id="A0A7G6T1H3"/>
<proteinExistence type="predicted"/>
<gene>
    <name evidence="1" type="ORF">HB778_31910</name>
</gene>
<reference evidence="2" key="1">
    <citation type="journal article" date="2020" name="Mol. Plant Microbe">
        <title>Rhizobial microsymbionts of the narrowly endemic Oxytropis species growing in Kamchatka are characterized by significant genetic diversity and possess a set of genes that are associated with T3SS and T6SS secretion systems and can affect the development of symbiosis.</title>
        <authorList>
            <person name="Safronova V."/>
            <person name="Guro P."/>
            <person name="Sazanova A."/>
            <person name="Kuznetsova I."/>
            <person name="Belimov A."/>
            <person name="Yakubov V."/>
            <person name="Chirak E."/>
            <person name="Afonin A."/>
            <person name="Gogolev Y."/>
            <person name="Andronov E."/>
            <person name="Tikhonovich I."/>
        </authorList>
    </citation>
    <scope>NUCLEOTIDE SEQUENCE [LARGE SCALE GENOMIC DNA]</scope>
    <source>
        <strain evidence="2">583</strain>
    </source>
</reference>
<dbReference type="Proteomes" id="UP000515465">
    <property type="component" value="Chromosome"/>
</dbReference>
<evidence type="ECO:0000313" key="2">
    <source>
        <dbReference type="Proteomes" id="UP000515465"/>
    </source>
</evidence>